<organism evidence="9 10">
    <name type="scientific">Coemansia pectinata</name>
    <dbReference type="NCBI Taxonomy" id="1052879"/>
    <lineage>
        <taxon>Eukaryota</taxon>
        <taxon>Fungi</taxon>
        <taxon>Fungi incertae sedis</taxon>
        <taxon>Zoopagomycota</taxon>
        <taxon>Kickxellomycotina</taxon>
        <taxon>Kickxellomycetes</taxon>
        <taxon>Kickxellales</taxon>
        <taxon>Kickxellaceae</taxon>
        <taxon>Coemansia</taxon>
    </lineage>
</organism>
<feature type="repeat" description="Solcar" evidence="6">
    <location>
        <begin position="270"/>
        <end position="355"/>
    </location>
</feature>
<dbReference type="AlphaFoldDB" id="A0A9W8GQ03"/>
<keyword evidence="3" id="KW-0677">Repeat</keyword>
<dbReference type="InterPro" id="IPR018108">
    <property type="entry name" value="MCP_transmembrane"/>
</dbReference>
<keyword evidence="4" id="KW-1133">Transmembrane helix</keyword>
<sequence length="520" mass="56559">MSDFSDTNKTQGSSFRPYAESMGGSSAGAGIYDDLRNPLEGLRNATNGRLSDNPFELSGLPSDASGMNFGGADDLGYGEPTDPTQAASELVKFAGYRFLGTLAASPFRITQTLLQVQYLPIAAKYNEESEVLQQDDDAVDEDAAPDPDSPAYYEYLRARHSGRSTQQYQSTSKARVDHRGYIVSMQDKGTGDIRPGYQLEALPDNKLAVLRRLVTHPTEGFLSMFKGALSQWVYDMLHLLLQPTLEGVLNEMLGLYDSAPASTYIDASAPSALTLIASSAIVGWLLSPLELVRTRLVVQSASPIHRKYRGTFHALKTVAREEGGLSALYFSPYHAVPTLVKHTLDTVFRNMGSFALDRVAGIDPYDHPTTFAIGGLVWKTISAVVMLPVDTIRVRLQAQPRYTSKAASESAPLAGSVAGKGKQADRFIEYRTCVPISPVPYTGMVNCAWRIITEEGASLKQIKKRRAAAMSGEGEKASQISNVGYYGLRGLYPGISLQLMANVAIFGLSFVRIEEMDGAF</sequence>
<comment type="subcellular location">
    <subcellularLocation>
        <location evidence="1">Membrane</location>
        <topology evidence="1">Multi-pass membrane protein</topology>
    </subcellularLocation>
</comment>
<keyword evidence="7" id="KW-0813">Transport</keyword>
<dbReference type="OrthoDB" id="77989at2759"/>
<dbReference type="Gene3D" id="1.50.40.10">
    <property type="entry name" value="Mitochondrial carrier domain"/>
    <property type="match status" value="1"/>
</dbReference>
<evidence type="ECO:0000256" key="4">
    <source>
        <dbReference type="ARBA" id="ARBA00022989"/>
    </source>
</evidence>
<evidence type="ECO:0000256" key="3">
    <source>
        <dbReference type="ARBA" id="ARBA00022737"/>
    </source>
</evidence>
<dbReference type="InterPro" id="IPR023395">
    <property type="entry name" value="MCP_dom_sf"/>
</dbReference>
<proteinExistence type="inferred from homology"/>
<dbReference type="EMBL" id="JANBUH010001090">
    <property type="protein sequence ID" value="KAJ2748400.1"/>
    <property type="molecule type" value="Genomic_DNA"/>
</dbReference>
<keyword evidence="5 6" id="KW-0472">Membrane</keyword>
<dbReference type="PANTHER" id="PTHR24089">
    <property type="entry name" value="SOLUTE CARRIER FAMILY 25"/>
    <property type="match status" value="1"/>
</dbReference>
<keyword evidence="2 6" id="KW-0812">Transmembrane</keyword>
<evidence type="ECO:0000256" key="2">
    <source>
        <dbReference type="ARBA" id="ARBA00022692"/>
    </source>
</evidence>
<evidence type="ECO:0000256" key="8">
    <source>
        <dbReference type="SAM" id="MobiDB-lite"/>
    </source>
</evidence>
<dbReference type="SUPFAM" id="SSF103506">
    <property type="entry name" value="Mitochondrial carrier"/>
    <property type="match status" value="1"/>
</dbReference>
<evidence type="ECO:0000256" key="1">
    <source>
        <dbReference type="ARBA" id="ARBA00004141"/>
    </source>
</evidence>
<gene>
    <name evidence="9" type="ORF">GGI19_006127</name>
</gene>
<evidence type="ECO:0000313" key="9">
    <source>
        <dbReference type="EMBL" id="KAJ2748400.1"/>
    </source>
</evidence>
<dbReference type="Pfam" id="PF00153">
    <property type="entry name" value="Mito_carr"/>
    <property type="match status" value="1"/>
</dbReference>
<dbReference type="GO" id="GO:0016020">
    <property type="term" value="C:membrane"/>
    <property type="evidence" value="ECO:0007669"/>
    <property type="project" value="UniProtKB-SubCell"/>
</dbReference>
<evidence type="ECO:0000256" key="6">
    <source>
        <dbReference type="PROSITE-ProRule" id="PRU00282"/>
    </source>
</evidence>
<feature type="region of interest" description="Disordered" evidence="8">
    <location>
        <begin position="1"/>
        <end position="23"/>
    </location>
</feature>
<feature type="compositionally biased region" description="Polar residues" evidence="8">
    <location>
        <begin position="1"/>
        <end position="14"/>
    </location>
</feature>
<keyword evidence="10" id="KW-1185">Reference proteome</keyword>
<comment type="similarity">
    <text evidence="7">Belongs to the mitochondrial carrier (TC 2.A.29) family.</text>
</comment>
<dbReference type="Proteomes" id="UP001140011">
    <property type="component" value="Unassembled WGS sequence"/>
</dbReference>
<evidence type="ECO:0000313" key="10">
    <source>
        <dbReference type="Proteomes" id="UP001140011"/>
    </source>
</evidence>
<evidence type="ECO:0008006" key="11">
    <source>
        <dbReference type="Google" id="ProtNLM"/>
    </source>
</evidence>
<feature type="region of interest" description="Disordered" evidence="8">
    <location>
        <begin position="43"/>
        <end position="64"/>
    </location>
</feature>
<dbReference type="PROSITE" id="PS50920">
    <property type="entry name" value="SOLCAR"/>
    <property type="match status" value="1"/>
</dbReference>
<comment type="caution">
    <text evidence="9">The sequence shown here is derived from an EMBL/GenBank/DDBJ whole genome shotgun (WGS) entry which is preliminary data.</text>
</comment>
<evidence type="ECO:0000256" key="7">
    <source>
        <dbReference type="RuleBase" id="RU000488"/>
    </source>
</evidence>
<name>A0A9W8GQ03_9FUNG</name>
<evidence type="ECO:0000256" key="5">
    <source>
        <dbReference type="ARBA" id="ARBA00023136"/>
    </source>
</evidence>
<protein>
    <recommendedName>
        <fullName evidence="11">Mitochondrial carrier protein</fullName>
    </recommendedName>
</protein>
<accession>A0A9W8GQ03</accession>
<reference evidence="9" key="1">
    <citation type="submission" date="2022-07" db="EMBL/GenBank/DDBJ databases">
        <title>Phylogenomic reconstructions and comparative analyses of Kickxellomycotina fungi.</title>
        <authorList>
            <person name="Reynolds N.K."/>
            <person name="Stajich J.E."/>
            <person name="Barry K."/>
            <person name="Grigoriev I.V."/>
            <person name="Crous P."/>
            <person name="Smith M.E."/>
        </authorList>
    </citation>
    <scope>NUCLEOTIDE SEQUENCE</scope>
    <source>
        <strain evidence="9">BCRC 34297</strain>
    </source>
</reference>